<keyword evidence="1" id="KW-0175">Coiled coil</keyword>
<proteinExistence type="predicted"/>
<dbReference type="GeneID" id="119724697"/>
<keyword evidence="4" id="KW-1185">Reference proteome</keyword>
<dbReference type="Proteomes" id="UP000887568">
    <property type="component" value="Unplaced"/>
</dbReference>
<evidence type="ECO:0000313" key="4">
    <source>
        <dbReference type="Proteomes" id="UP000887568"/>
    </source>
</evidence>
<accession>A0A913ZJ68</accession>
<organism evidence="3 4">
    <name type="scientific">Patiria miniata</name>
    <name type="common">Bat star</name>
    <name type="synonym">Asterina miniata</name>
    <dbReference type="NCBI Taxonomy" id="46514"/>
    <lineage>
        <taxon>Eukaryota</taxon>
        <taxon>Metazoa</taxon>
        <taxon>Echinodermata</taxon>
        <taxon>Eleutherozoa</taxon>
        <taxon>Asterozoa</taxon>
        <taxon>Asteroidea</taxon>
        <taxon>Valvatacea</taxon>
        <taxon>Valvatida</taxon>
        <taxon>Asterinidae</taxon>
        <taxon>Patiria</taxon>
    </lineage>
</organism>
<evidence type="ECO:0000313" key="3">
    <source>
        <dbReference type="EnsemblMetazoa" id="XP_038051838.1"/>
    </source>
</evidence>
<protein>
    <submittedName>
        <fullName evidence="3">Uncharacterized protein</fullName>
    </submittedName>
</protein>
<dbReference type="EnsemblMetazoa" id="XM_038195910.1">
    <property type="protein sequence ID" value="XP_038051838.1"/>
    <property type="gene ID" value="LOC119724697"/>
</dbReference>
<evidence type="ECO:0000256" key="2">
    <source>
        <dbReference type="SAM" id="Phobius"/>
    </source>
</evidence>
<keyword evidence="2" id="KW-0472">Membrane</keyword>
<feature type="transmembrane region" description="Helical" evidence="2">
    <location>
        <begin position="209"/>
        <end position="226"/>
    </location>
</feature>
<evidence type="ECO:0000256" key="1">
    <source>
        <dbReference type="SAM" id="Coils"/>
    </source>
</evidence>
<dbReference type="OrthoDB" id="10126945at2759"/>
<feature type="coiled-coil region" evidence="1">
    <location>
        <begin position="156"/>
        <end position="183"/>
    </location>
</feature>
<reference evidence="3" key="1">
    <citation type="submission" date="2022-11" db="UniProtKB">
        <authorList>
            <consortium name="EnsemblMetazoa"/>
        </authorList>
    </citation>
    <scope>IDENTIFICATION</scope>
</reference>
<sequence>MVQIRRMRARVMYCKDVCDMRRSEKKNRRKIENHFHIETFNGVITIGPSSGNTINYGPEVRLKLDGPPELYHQICGTINDRREIVSIPINELEQFCDGNVIYFRKGCVELTLRVGSQKGLEKLLAMCNSGDLKQLLGREFPVNSLRVVEEDIVQARKFFEEEKAKMKNELRKKVQEFEDAAGEYVRCRVKMIELLKDLVELCTRRQRQAAAVGGVGAGLALLTFGASSLLSAAAASAAAGIVAGIVQAVTAKISTDEAKMIMAKDKVACDRVQETLEKVDLKLREWEGKEEGVLIGSIHDLVRVDEVNLKRGVDAIEKIKGEGRGEFVQFVVLTVDLDRIIVYIQDMFPGDVSRLAKEIQEIADKLDCPNETSMRERVSKMKTRFQLDNN</sequence>
<name>A0A913ZJ68_PATMI</name>
<keyword evidence="2" id="KW-1133">Transmembrane helix</keyword>
<dbReference type="RefSeq" id="XP_038051838.1">
    <property type="nucleotide sequence ID" value="XM_038195910.1"/>
</dbReference>
<dbReference type="AlphaFoldDB" id="A0A913ZJ68"/>
<keyword evidence="2" id="KW-0812">Transmembrane</keyword>